<organism evidence="2 3">
    <name type="scientific">Actinobacillus minor 202</name>
    <dbReference type="NCBI Taxonomy" id="591023"/>
    <lineage>
        <taxon>Bacteria</taxon>
        <taxon>Pseudomonadati</taxon>
        <taxon>Pseudomonadota</taxon>
        <taxon>Gammaproteobacteria</taxon>
        <taxon>Pasteurellales</taxon>
        <taxon>Pasteurellaceae</taxon>
        <taxon>Actinobacillus</taxon>
    </lineage>
</organism>
<evidence type="ECO:0000256" key="1">
    <source>
        <dbReference type="SAM" id="Coils"/>
    </source>
</evidence>
<evidence type="ECO:0000313" key="2">
    <source>
        <dbReference type="EMBL" id="EEV24561.1"/>
    </source>
</evidence>
<reference evidence="2 3" key="1">
    <citation type="journal article" date="2010" name="Vet. Microbiol.">
        <title>Production of haemolysins by strains of the Actinobacillus minor/porcitonsillarum complex.</title>
        <authorList>
            <person name="Arya G."/>
            <person name="Niven D.F."/>
        </authorList>
    </citation>
    <scope>NUCLEOTIDE SEQUENCE [LARGE SCALE GENOMIC DNA]</scope>
    <source>
        <strain evidence="3">strain 202</strain>
    </source>
</reference>
<gene>
    <name evidence="2" type="ORF">AM202_00005</name>
</gene>
<keyword evidence="1" id="KW-0175">Coiled coil</keyword>
<accession>A0ABM9YTQ1</accession>
<sequence>RLAKEEAERLAKEEAERLAAEEKARQEKLKSNLSKPLKHLKLIVQKVFHQILIDKDLII</sequence>
<name>A0ABM9YTQ1_9PAST</name>
<dbReference type="Proteomes" id="UP000003394">
    <property type="component" value="Unassembled WGS sequence"/>
</dbReference>
<protein>
    <submittedName>
        <fullName evidence="2">Uncharacterized protein</fullName>
    </submittedName>
</protein>
<comment type="caution">
    <text evidence="2">The sequence shown here is derived from an EMBL/GenBank/DDBJ whole genome shotgun (WGS) entry which is preliminary data.</text>
</comment>
<feature type="non-terminal residue" evidence="2">
    <location>
        <position position="1"/>
    </location>
</feature>
<dbReference type="EMBL" id="ACFT01000063">
    <property type="protein sequence ID" value="EEV24561.1"/>
    <property type="molecule type" value="Genomic_DNA"/>
</dbReference>
<keyword evidence="3" id="KW-1185">Reference proteome</keyword>
<evidence type="ECO:0000313" key="3">
    <source>
        <dbReference type="Proteomes" id="UP000003394"/>
    </source>
</evidence>
<proteinExistence type="predicted"/>
<feature type="coiled-coil region" evidence="1">
    <location>
        <begin position="3"/>
        <end position="32"/>
    </location>
</feature>